<accession>A0A0J6SQM7</accession>
<comment type="caution">
    <text evidence="2">The sequence shown here is derived from an EMBL/GenBank/DDBJ whole genome shotgun (WGS) entry which is preliminary data.</text>
</comment>
<dbReference type="EMBL" id="LABX01000056">
    <property type="protein sequence ID" value="KMO37525.1"/>
    <property type="molecule type" value="Genomic_DNA"/>
</dbReference>
<dbReference type="OrthoDB" id="7990839at2"/>
<protein>
    <submittedName>
        <fullName evidence="2">Uncharacterized protein</fullName>
    </submittedName>
</protein>
<evidence type="ECO:0000256" key="1">
    <source>
        <dbReference type="SAM" id="Phobius"/>
    </source>
</evidence>
<proteinExistence type="predicted"/>
<keyword evidence="1" id="KW-0812">Transmembrane</keyword>
<organism evidence="2 3">
    <name type="scientific">Methylobacterium aquaticum</name>
    <dbReference type="NCBI Taxonomy" id="270351"/>
    <lineage>
        <taxon>Bacteria</taxon>
        <taxon>Pseudomonadati</taxon>
        <taxon>Pseudomonadota</taxon>
        <taxon>Alphaproteobacteria</taxon>
        <taxon>Hyphomicrobiales</taxon>
        <taxon>Methylobacteriaceae</taxon>
        <taxon>Methylobacterium</taxon>
    </lineage>
</organism>
<evidence type="ECO:0000313" key="2">
    <source>
        <dbReference type="EMBL" id="KMO37525.1"/>
    </source>
</evidence>
<keyword evidence="1" id="KW-0472">Membrane</keyword>
<sequence length="173" mass="18625">MGIGSFLSARLARRVGPEHRSFAAMTGTVLGGAHAACPICRRGHLRPDPAAPNLRQCDDPACRATFSLAEMGRTFAIEGADVRDLAHEARRQALVLFLTAVLLGVLAAAWAVFAQSWLTLLGAVLLCTVVLASALVQRYRAWQLDQGRMFEARAPFGAFLIAELNGLLGRERA</sequence>
<gene>
    <name evidence="2" type="ORF">VP06_08365</name>
</gene>
<evidence type="ECO:0000313" key="3">
    <source>
        <dbReference type="Proteomes" id="UP000035929"/>
    </source>
</evidence>
<keyword evidence="1" id="KW-1133">Transmembrane helix</keyword>
<name>A0A0J6SQM7_9HYPH</name>
<reference evidence="2 3" key="1">
    <citation type="submission" date="2015-03" db="EMBL/GenBank/DDBJ databases">
        <title>Genome sequencing of Methylobacterium aquaticum DSM16371 type strain.</title>
        <authorList>
            <person name="Chaudhry V."/>
            <person name="Patil P.B."/>
        </authorList>
    </citation>
    <scope>NUCLEOTIDE SEQUENCE [LARGE SCALE GENOMIC DNA]</scope>
    <source>
        <strain evidence="2 3">DSM 16371</strain>
    </source>
</reference>
<dbReference type="Proteomes" id="UP000035929">
    <property type="component" value="Unassembled WGS sequence"/>
</dbReference>
<dbReference type="AlphaFoldDB" id="A0A0J6SQM7"/>
<dbReference type="RefSeq" id="WP_048446021.1">
    <property type="nucleotide sequence ID" value="NZ_LABX01000056.1"/>
</dbReference>
<dbReference type="PATRIC" id="fig|270351.6.peg.6392"/>
<feature type="transmembrane region" description="Helical" evidence="1">
    <location>
        <begin position="117"/>
        <end position="136"/>
    </location>
</feature>
<feature type="transmembrane region" description="Helical" evidence="1">
    <location>
        <begin position="93"/>
        <end position="111"/>
    </location>
</feature>